<keyword evidence="2" id="KW-1133">Transmembrane helix</keyword>
<evidence type="ECO:0000256" key="2">
    <source>
        <dbReference type="SAM" id="Phobius"/>
    </source>
</evidence>
<evidence type="ECO:0000313" key="4">
    <source>
        <dbReference type="Proteomes" id="UP000037432"/>
    </source>
</evidence>
<evidence type="ECO:0000256" key="1">
    <source>
        <dbReference type="SAM" id="MobiDB-lite"/>
    </source>
</evidence>
<dbReference type="EMBL" id="LFNT01000016">
    <property type="protein sequence ID" value="KMS73989.1"/>
    <property type="molecule type" value="Genomic_DNA"/>
</dbReference>
<accession>A0A0J7ZDS5</accession>
<feature type="region of interest" description="Disordered" evidence="1">
    <location>
        <begin position="40"/>
        <end position="118"/>
    </location>
</feature>
<feature type="transmembrane region" description="Helical" evidence="2">
    <location>
        <begin position="14"/>
        <end position="36"/>
    </location>
</feature>
<evidence type="ECO:0000313" key="3">
    <source>
        <dbReference type="EMBL" id="KMS73989.1"/>
    </source>
</evidence>
<proteinExistence type="predicted"/>
<gene>
    <name evidence="3" type="ORF">ACM01_16755</name>
</gene>
<name>A0A0J7ZDS5_STRVR</name>
<dbReference type="PATRIC" id="fig|1938.3.peg.9389"/>
<keyword evidence="2" id="KW-0472">Membrane</keyword>
<dbReference type="InterPro" id="IPR045513">
    <property type="entry name" value="DUF6479"/>
</dbReference>
<dbReference type="Proteomes" id="UP000037432">
    <property type="component" value="Unassembled WGS sequence"/>
</dbReference>
<dbReference type="Pfam" id="PF20087">
    <property type="entry name" value="DUF6479"/>
    <property type="match status" value="1"/>
</dbReference>
<evidence type="ECO:0008006" key="5">
    <source>
        <dbReference type="Google" id="ProtNLM"/>
    </source>
</evidence>
<dbReference type="RefSeq" id="WP_048582039.1">
    <property type="nucleotide sequence ID" value="NZ_LFNT01000016.1"/>
</dbReference>
<comment type="caution">
    <text evidence="3">The sequence shown here is derived from an EMBL/GenBank/DDBJ whole genome shotgun (WGS) entry which is preliminary data.</text>
</comment>
<feature type="compositionally biased region" description="Basic and acidic residues" evidence="1">
    <location>
        <begin position="45"/>
        <end position="87"/>
    </location>
</feature>
<protein>
    <recommendedName>
        <fullName evidence="5">Secreted protein</fullName>
    </recommendedName>
</protein>
<sequence length="118" mass="12803">MDTTWMDIAAARGALAVGLLVAGVVVVALLIGAFVLGSRIRRREPRPPRPEEQPRLPDEGPVHEIREHREPAEVPKSDHRLTPHDLPAHGNIPSRPSQSQERPRWTEGGSGSFGSGGT</sequence>
<organism evidence="3 4">
    <name type="scientific">Streptomyces viridochromogenes</name>
    <dbReference type="NCBI Taxonomy" id="1938"/>
    <lineage>
        <taxon>Bacteria</taxon>
        <taxon>Bacillati</taxon>
        <taxon>Actinomycetota</taxon>
        <taxon>Actinomycetes</taxon>
        <taxon>Kitasatosporales</taxon>
        <taxon>Streptomycetaceae</taxon>
        <taxon>Streptomyces</taxon>
    </lineage>
</organism>
<keyword evidence="2" id="KW-0812">Transmembrane</keyword>
<dbReference type="AlphaFoldDB" id="A0A0J7ZDS5"/>
<feature type="compositionally biased region" description="Gly residues" evidence="1">
    <location>
        <begin position="108"/>
        <end position="118"/>
    </location>
</feature>
<reference evidence="3 4" key="1">
    <citation type="submission" date="2015-06" db="EMBL/GenBank/DDBJ databases">
        <authorList>
            <person name="Ju K.-S."/>
            <person name="Doroghazi J.R."/>
            <person name="Metcalf W.W."/>
        </authorList>
    </citation>
    <scope>NUCLEOTIDE SEQUENCE [LARGE SCALE GENOMIC DNA]</scope>
    <source>
        <strain evidence="3 4">NRRL 3414</strain>
    </source>
</reference>